<protein>
    <submittedName>
        <fullName evidence="2">Uncharacterized protein</fullName>
    </submittedName>
</protein>
<proteinExistence type="predicted"/>
<evidence type="ECO:0000313" key="3">
    <source>
        <dbReference type="Proteomes" id="UP001295423"/>
    </source>
</evidence>
<gene>
    <name evidence="2" type="ORF">CYCCA115_LOCUS13699</name>
</gene>
<sequence length="182" mass="20493">MSKRKTGKVPRAQTVPENDSYNAPASLVQKEWGKVAKICPFDASAFLGLLDNNASDEIADDEEDNIKIQVRKQTGISIISEVILSKKIKQKWSNLAHSLHPFWAFLMILAVPSNQFPMMRKTRPSKRSPAPKHHLQWTSKMLLRINLSSIMLTSTPIATFQPFVRRKRSTAACNLPVQLTAI</sequence>
<evidence type="ECO:0000256" key="1">
    <source>
        <dbReference type="SAM" id="MobiDB-lite"/>
    </source>
</evidence>
<accession>A0AAD2JHW2</accession>
<feature type="region of interest" description="Disordered" evidence="1">
    <location>
        <begin position="1"/>
        <end position="20"/>
    </location>
</feature>
<evidence type="ECO:0000313" key="2">
    <source>
        <dbReference type="EMBL" id="CAJ1952753.1"/>
    </source>
</evidence>
<dbReference type="AlphaFoldDB" id="A0AAD2JHW2"/>
<dbReference type="Proteomes" id="UP001295423">
    <property type="component" value="Unassembled WGS sequence"/>
</dbReference>
<dbReference type="EMBL" id="CAKOGP040001814">
    <property type="protein sequence ID" value="CAJ1952753.1"/>
    <property type="molecule type" value="Genomic_DNA"/>
</dbReference>
<reference evidence="2" key="1">
    <citation type="submission" date="2023-08" db="EMBL/GenBank/DDBJ databases">
        <authorList>
            <person name="Audoor S."/>
            <person name="Bilcke G."/>
        </authorList>
    </citation>
    <scope>NUCLEOTIDE SEQUENCE</scope>
</reference>
<name>A0AAD2JHW2_9STRA</name>
<comment type="caution">
    <text evidence="2">The sequence shown here is derived from an EMBL/GenBank/DDBJ whole genome shotgun (WGS) entry which is preliminary data.</text>
</comment>
<keyword evidence="3" id="KW-1185">Reference proteome</keyword>
<organism evidence="2 3">
    <name type="scientific">Cylindrotheca closterium</name>
    <dbReference type="NCBI Taxonomy" id="2856"/>
    <lineage>
        <taxon>Eukaryota</taxon>
        <taxon>Sar</taxon>
        <taxon>Stramenopiles</taxon>
        <taxon>Ochrophyta</taxon>
        <taxon>Bacillariophyta</taxon>
        <taxon>Bacillariophyceae</taxon>
        <taxon>Bacillariophycidae</taxon>
        <taxon>Bacillariales</taxon>
        <taxon>Bacillariaceae</taxon>
        <taxon>Cylindrotheca</taxon>
    </lineage>
</organism>